<protein>
    <submittedName>
        <fullName evidence="3">Uncharacterized protein</fullName>
    </submittedName>
</protein>
<dbReference type="OrthoDB" id="5428055at2759"/>
<evidence type="ECO:0000313" key="4">
    <source>
        <dbReference type="Proteomes" id="UP000801428"/>
    </source>
</evidence>
<keyword evidence="2" id="KW-0472">Membrane</keyword>
<keyword evidence="4" id="KW-1185">Reference proteome</keyword>
<comment type="caution">
    <text evidence="3">The sequence shown here is derived from an EMBL/GenBank/DDBJ whole genome shotgun (WGS) entry which is preliminary data.</text>
</comment>
<feature type="transmembrane region" description="Helical" evidence="2">
    <location>
        <begin position="970"/>
        <end position="997"/>
    </location>
</feature>
<gene>
    <name evidence="3" type="ORF">E8E13_002285</name>
</gene>
<evidence type="ECO:0000256" key="1">
    <source>
        <dbReference type="SAM" id="MobiDB-lite"/>
    </source>
</evidence>
<feature type="region of interest" description="Disordered" evidence="1">
    <location>
        <begin position="1"/>
        <end position="25"/>
    </location>
</feature>
<reference evidence="3" key="1">
    <citation type="submission" date="2019-04" db="EMBL/GenBank/DDBJ databases">
        <title>Sequencing of skin fungus with MAO and IRED activity.</title>
        <authorList>
            <person name="Marsaioli A.J."/>
            <person name="Bonatto J.M.C."/>
            <person name="Reis Junior O."/>
        </authorList>
    </citation>
    <scope>NUCLEOTIDE SEQUENCE</scope>
    <source>
        <strain evidence="3">30M1</strain>
    </source>
</reference>
<dbReference type="Proteomes" id="UP000801428">
    <property type="component" value="Unassembled WGS sequence"/>
</dbReference>
<sequence length="1017" mass="114288">MMQAQKGATVAQDEENGKPLPERRSIVDSAYRSLSTLSGNFTGPAWRISGDRPAVTPTIGQNLLYFDLDPQPGELNHYNDIRPRLRGRIAKIAKERHAKSCGMQAMMFGEAEAEAKLHVVVFCSPLMESAFNEMFASSLVQKLLELPFSDRSLGFLVIPEPPSPAAAHADIDVCCQTSYASKYHTYCGAPAIFKARGRNIDYYDAARQGTIGGIIQVSYPNGELHFYGMTAGHVSSPLHREGQVRPDEDYTAQAKSSQETSVWISDNKVLGPLMETSLLPEIFAGRAEATHDWALFDVDILQPNRAISAQIASNTETAGSHPILMAATPNAFAAIPDPVVMLGGSTGPRHGEFSKLPAEIWLEHSGCFVDAYLMKMTDSKVTQGDSGAWVVHVANSELYGHVVATNVFDQVYVIPVLETFENMRACLGAVSVGLPDARGLMRASESAKSDVVKVNNKSTYRKGKRSTRPTHKAYQGKRIKQGRSLDWSKVNKTWGPLFQTNRPSFDQPYVESLMQRGQKLHLLSNLLGEPSPDISRHEIQQVKAYFDSQSRLLHTRAWLSYEPSISTHDFERVTAKDLSLRLIASYDSRYQHEGQCKAITMINPDSTYLLALIETVGYNQARALRDLLVNHITSRVDINIYIRGTKNMTFELNFHIPYYTLRPTTASSSYESLASSLHRAQVSVTVAGNSDTAWISYCLIHVYDGEGDLRTEDFSSDSGYHEDYDWPNCDVDSEDVSDVETMDQGYRNPRKYWLGVVKSHLRSIVEEWRHIVCTLGGLYQDEFTFTSRHELEQMGILLCLLSTLRANLSSTTRAWTQFHDIGGNSAYLSDILDARTQDTLASIKESFDKLLNLEEELHRIDEACHRRYKIISRAKLHTMTEESNRLSEKSNRSSLRSVELTVETNQLNLKMAEVNRDVLEFARTSTDAAVQSSRTLRLNVQLFLIITPLVLALQYFGAEQDILKFERSPRTFAITVCILFCVFPVLAYGLVLIHYFWDGFNARRKLRYNFSEKTDLL</sequence>
<feature type="transmembrane region" description="Helical" evidence="2">
    <location>
        <begin position="940"/>
        <end position="958"/>
    </location>
</feature>
<dbReference type="AlphaFoldDB" id="A0A9P4TB44"/>
<accession>A0A9P4TB44</accession>
<name>A0A9P4TB44_CURKU</name>
<dbReference type="EMBL" id="SWKU01000016">
    <property type="protein sequence ID" value="KAF2999686.1"/>
    <property type="molecule type" value="Genomic_DNA"/>
</dbReference>
<evidence type="ECO:0000256" key="2">
    <source>
        <dbReference type="SAM" id="Phobius"/>
    </source>
</evidence>
<evidence type="ECO:0000313" key="3">
    <source>
        <dbReference type="EMBL" id="KAF2999686.1"/>
    </source>
</evidence>
<keyword evidence="2" id="KW-0812">Transmembrane</keyword>
<feature type="compositionally biased region" description="Basic and acidic residues" evidence="1">
    <location>
        <begin position="15"/>
        <end position="25"/>
    </location>
</feature>
<proteinExistence type="predicted"/>
<organism evidence="3 4">
    <name type="scientific">Curvularia kusanoi</name>
    <name type="common">Cochliobolus kusanoi</name>
    <dbReference type="NCBI Taxonomy" id="90978"/>
    <lineage>
        <taxon>Eukaryota</taxon>
        <taxon>Fungi</taxon>
        <taxon>Dikarya</taxon>
        <taxon>Ascomycota</taxon>
        <taxon>Pezizomycotina</taxon>
        <taxon>Dothideomycetes</taxon>
        <taxon>Pleosporomycetidae</taxon>
        <taxon>Pleosporales</taxon>
        <taxon>Pleosporineae</taxon>
        <taxon>Pleosporaceae</taxon>
        <taxon>Curvularia</taxon>
    </lineage>
</organism>
<keyword evidence="2" id="KW-1133">Transmembrane helix</keyword>